<feature type="signal peptide" evidence="3">
    <location>
        <begin position="1"/>
        <end position="30"/>
    </location>
</feature>
<feature type="transmembrane region" description="Helical" evidence="2">
    <location>
        <begin position="72"/>
        <end position="94"/>
    </location>
</feature>
<keyword evidence="2" id="KW-0472">Membrane</keyword>
<keyword evidence="2" id="KW-0812">Transmembrane</keyword>
<proteinExistence type="predicted"/>
<feature type="chain" id="PRO_5039395582" description="Secreted protein" evidence="3">
    <location>
        <begin position="31"/>
        <end position="105"/>
    </location>
</feature>
<name>S4XLG8_9CORY</name>
<evidence type="ECO:0000256" key="3">
    <source>
        <dbReference type="SAM" id="SignalP"/>
    </source>
</evidence>
<dbReference type="RefSeq" id="WP_020441794.1">
    <property type="nucleotide sequence ID" value="NC_021663.1"/>
</dbReference>
<evidence type="ECO:0000313" key="5">
    <source>
        <dbReference type="Proteomes" id="UP000014809"/>
    </source>
</evidence>
<keyword evidence="5" id="KW-1185">Reference proteome</keyword>
<keyword evidence="3" id="KW-0732">Signal</keyword>
<dbReference type="EMBL" id="CP003696">
    <property type="protein sequence ID" value="AGP31438.1"/>
    <property type="molecule type" value="Genomic_DNA"/>
</dbReference>
<dbReference type="STRING" id="1200352.A606_08985"/>
<evidence type="ECO:0000313" key="4">
    <source>
        <dbReference type="EMBL" id="AGP31438.1"/>
    </source>
</evidence>
<reference evidence="4 5" key="1">
    <citation type="submission" date="2012-06" db="EMBL/GenBank/DDBJ databases">
        <title>Complete genome sequence of Corynebacterium terpenotabidum Y-11 (=DSM 44721).</title>
        <authorList>
            <person name="Ruckert C."/>
            <person name="Albersmeier A."/>
            <person name="Al-Dilaimi A."/>
            <person name="Szczepanowski R."/>
            <person name="Kalinowski J."/>
        </authorList>
    </citation>
    <scope>NUCLEOTIDE SEQUENCE [LARGE SCALE GENOMIC DNA]</scope>
    <source>
        <strain evidence="4 5">Y-11</strain>
    </source>
</reference>
<dbReference type="KEGG" id="cter:A606_08985"/>
<feature type="region of interest" description="Disordered" evidence="1">
    <location>
        <begin position="34"/>
        <end position="64"/>
    </location>
</feature>
<dbReference type="Proteomes" id="UP000014809">
    <property type="component" value="Chromosome"/>
</dbReference>
<keyword evidence="2" id="KW-1133">Transmembrane helix</keyword>
<evidence type="ECO:0008006" key="6">
    <source>
        <dbReference type="Google" id="ProtNLM"/>
    </source>
</evidence>
<dbReference type="HOGENOM" id="CLU_2232084_0_0_11"/>
<gene>
    <name evidence="4" type="ORF">A606_08985</name>
</gene>
<evidence type="ECO:0000256" key="1">
    <source>
        <dbReference type="SAM" id="MobiDB-lite"/>
    </source>
</evidence>
<evidence type="ECO:0000256" key="2">
    <source>
        <dbReference type="SAM" id="Phobius"/>
    </source>
</evidence>
<sequence length="105" mass="10922">MTTTRIGRVRRGLVAVGLALAVAGPTGTGAAVAQETASATASAPATAAPVTEPETAEPQTDPHEDDLWIPDWVLLLVPVALIVAAVSMATKSYLRFTQTRRELEG</sequence>
<accession>S4XLG8</accession>
<feature type="compositionally biased region" description="Low complexity" evidence="1">
    <location>
        <begin position="34"/>
        <end position="59"/>
    </location>
</feature>
<dbReference type="AlphaFoldDB" id="S4XLG8"/>
<protein>
    <recommendedName>
        <fullName evidence="6">Secreted protein</fullName>
    </recommendedName>
</protein>
<dbReference type="PATRIC" id="fig|1200352.3.peg.1827"/>
<organism evidence="4 5">
    <name type="scientific">Corynebacterium terpenotabidum Y-11</name>
    <dbReference type="NCBI Taxonomy" id="1200352"/>
    <lineage>
        <taxon>Bacteria</taxon>
        <taxon>Bacillati</taxon>
        <taxon>Actinomycetota</taxon>
        <taxon>Actinomycetes</taxon>
        <taxon>Mycobacteriales</taxon>
        <taxon>Corynebacteriaceae</taxon>
        <taxon>Corynebacterium</taxon>
    </lineage>
</organism>